<accession>A0A8D8EWG4</accession>
<dbReference type="AlphaFoldDB" id="A0A8D8EWG4"/>
<reference evidence="1" key="1">
    <citation type="submission" date="2021-05" db="EMBL/GenBank/DDBJ databases">
        <authorList>
            <person name="Alioto T."/>
            <person name="Alioto T."/>
            <person name="Gomez Garrido J."/>
        </authorList>
    </citation>
    <scope>NUCLEOTIDE SEQUENCE</scope>
</reference>
<sequence>MIKFSEMVDLVSALICEANLGDSRQLDARECTLSVLLFLEADGGGGFCRPEYGFGFCSRFGCNGLELTSSGPPLPHSLTSPCWGTLDGGCTGWEPLITLHSCCRLIFRAAFFSSSRSSSAHSLPLRRTT</sequence>
<evidence type="ECO:0000313" key="1">
    <source>
        <dbReference type="EMBL" id="CAG6448244.1"/>
    </source>
</evidence>
<proteinExistence type="predicted"/>
<organism evidence="1">
    <name type="scientific">Culex pipiens</name>
    <name type="common">House mosquito</name>
    <dbReference type="NCBI Taxonomy" id="7175"/>
    <lineage>
        <taxon>Eukaryota</taxon>
        <taxon>Metazoa</taxon>
        <taxon>Ecdysozoa</taxon>
        <taxon>Arthropoda</taxon>
        <taxon>Hexapoda</taxon>
        <taxon>Insecta</taxon>
        <taxon>Pterygota</taxon>
        <taxon>Neoptera</taxon>
        <taxon>Endopterygota</taxon>
        <taxon>Diptera</taxon>
        <taxon>Nematocera</taxon>
        <taxon>Culicoidea</taxon>
        <taxon>Culicidae</taxon>
        <taxon>Culicinae</taxon>
        <taxon>Culicini</taxon>
        <taxon>Culex</taxon>
        <taxon>Culex</taxon>
    </lineage>
</organism>
<protein>
    <submittedName>
        <fullName evidence="1">(northern house mosquito) hypothetical protein</fullName>
    </submittedName>
</protein>
<dbReference type="EMBL" id="HBUE01010681">
    <property type="protein sequence ID" value="CAG6448244.1"/>
    <property type="molecule type" value="Transcribed_RNA"/>
</dbReference>
<name>A0A8D8EWG4_CULPI</name>